<sequence length="627" mass="70200">MAKFNSDNLVPPLPPVPPIPPIHHPSAQPNEVPHIVPIKTQGRASPEYLINCMNRLHVQTERASNKNSPRAEGLAAMDDIDAGSPLLYLGYTFVKATPAPGKKSTWGQIERAKMHLSQSELMNLVASRNKRIPVAEQYHSLSKVKRAHVDQLIHELKSGGPRFEWTCVYVKEDEKPFKGKNHRRGDYETVSLDVIILKKAATLVYPTVWVNEPVERTNPTRETFQTPTPHGLFSKEPKIGQAVPLVDSIARKAAPVVHREPAVHQGSAVHQATSISVPDVHQTLPSKPNNVQVPPPPPQHPIPTGAQQPTPQQWAAWMQQAMPASAHQQHRPSVMLHDPTTPSAGHGTHTNIPQMPAMWADPRGASVAQGPVHRGPTLHSQSSPLGHPEMQEMGKTRLHTPTYPTPEHTNMRIPVTEPETDSALESSSVDDVESEFDFEDELSVSEDSDGELETEESRQPWRGSLYRRHSTSSAKQTYRTHCRKQPPKGILKPGTGRSGSPAGPIDVIPAKSHPTDPRVIVNREVTRLARDRPKIIQAPVPPKAVDMQQLLDERMGRYEGGRMRNDIRTRMLDDREARLEHRERLLDLKARVLQEEWDNGGYLPRRLSLRDSGSFYSRRYRPLDDLR</sequence>
<feature type="region of interest" description="Disordered" evidence="1">
    <location>
        <begin position="280"/>
        <end position="514"/>
    </location>
</feature>
<dbReference type="AlphaFoldDB" id="A0A318ZXQ3"/>
<dbReference type="Proteomes" id="UP000248349">
    <property type="component" value="Unassembled WGS sequence"/>
</dbReference>
<protein>
    <submittedName>
        <fullName evidence="2">Uncharacterized protein</fullName>
    </submittedName>
</protein>
<feature type="compositionally biased region" description="Low complexity" evidence="1">
    <location>
        <begin position="302"/>
        <end position="326"/>
    </location>
</feature>
<feature type="region of interest" description="Disordered" evidence="1">
    <location>
        <begin position="1"/>
        <end position="31"/>
    </location>
</feature>
<dbReference type="RefSeq" id="XP_025426174.1">
    <property type="nucleotide sequence ID" value="XM_025576164.1"/>
</dbReference>
<accession>A0A318ZXQ3</accession>
<feature type="compositionally biased region" description="Pro residues" evidence="1">
    <location>
        <begin position="11"/>
        <end position="23"/>
    </location>
</feature>
<feature type="compositionally biased region" description="Acidic residues" evidence="1">
    <location>
        <begin position="418"/>
        <end position="454"/>
    </location>
</feature>
<organism evidence="2 3">
    <name type="scientific">Aspergillus saccharolyticus JOP 1030-1</name>
    <dbReference type="NCBI Taxonomy" id="1450539"/>
    <lineage>
        <taxon>Eukaryota</taxon>
        <taxon>Fungi</taxon>
        <taxon>Dikarya</taxon>
        <taxon>Ascomycota</taxon>
        <taxon>Pezizomycotina</taxon>
        <taxon>Eurotiomycetes</taxon>
        <taxon>Eurotiomycetidae</taxon>
        <taxon>Eurotiales</taxon>
        <taxon>Aspergillaceae</taxon>
        <taxon>Aspergillus</taxon>
        <taxon>Aspergillus subgen. Circumdati</taxon>
    </lineage>
</organism>
<keyword evidence="3" id="KW-1185">Reference proteome</keyword>
<dbReference type="OrthoDB" id="5401486at2759"/>
<dbReference type="EMBL" id="KZ821296">
    <property type="protein sequence ID" value="PYH40192.1"/>
    <property type="molecule type" value="Genomic_DNA"/>
</dbReference>
<gene>
    <name evidence="2" type="ORF">BP01DRAFT_361477</name>
</gene>
<dbReference type="GeneID" id="37077392"/>
<evidence type="ECO:0000256" key="1">
    <source>
        <dbReference type="SAM" id="MobiDB-lite"/>
    </source>
</evidence>
<name>A0A318ZXQ3_9EURO</name>
<reference evidence="2 3" key="1">
    <citation type="submission" date="2016-12" db="EMBL/GenBank/DDBJ databases">
        <title>The genomes of Aspergillus section Nigri reveals drivers in fungal speciation.</title>
        <authorList>
            <consortium name="DOE Joint Genome Institute"/>
            <person name="Vesth T.C."/>
            <person name="Nybo J."/>
            <person name="Theobald S."/>
            <person name="Brandl J."/>
            <person name="Frisvad J.C."/>
            <person name="Nielsen K.F."/>
            <person name="Lyhne E.K."/>
            <person name="Kogle M.E."/>
            <person name="Kuo A."/>
            <person name="Riley R."/>
            <person name="Clum A."/>
            <person name="Nolan M."/>
            <person name="Lipzen A."/>
            <person name="Salamov A."/>
            <person name="Henrissat B."/>
            <person name="Wiebenga A."/>
            <person name="De Vries R.P."/>
            <person name="Grigoriev I.V."/>
            <person name="Mortensen U.H."/>
            <person name="Andersen M.R."/>
            <person name="Baker S.E."/>
        </authorList>
    </citation>
    <scope>NUCLEOTIDE SEQUENCE [LARGE SCALE GENOMIC DNA]</scope>
    <source>
        <strain evidence="2 3">JOP 1030-1</strain>
    </source>
</reference>
<evidence type="ECO:0000313" key="2">
    <source>
        <dbReference type="EMBL" id="PYH40192.1"/>
    </source>
</evidence>
<evidence type="ECO:0000313" key="3">
    <source>
        <dbReference type="Proteomes" id="UP000248349"/>
    </source>
</evidence>
<proteinExistence type="predicted"/>
<feature type="compositionally biased region" description="Polar residues" evidence="1">
    <location>
        <begin position="340"/>
        <end position="353"/>
    </location>
</feature>